<dbReference type="PROSITE" id="PS00198">
    <property type="entry name" value="4FE4S_FER_1"/>
    <property type="match status" value="1"/>
</dbReference>
<name>A0A1F4U838_UNCSA</name>
<evidence type="ECO:0000256" key="2">
    <source>
        <dbReference type="ARBA" id="ARBA00023004"/>
    </source>
</evidence>
<comment type="caution">
    <text evidence="5">The sequence shown here is derived from an EMBL/GenBank/DDBJ whole genome shotgun (WGS) entry which is preliminary data.</text>
</comment>
<protein>
    <submittedName>
        <fullName evidence="5">4Fe-4S ferredoxin</fullName>
    </submittedName>
</protein>
<dbReference type="GO" id="GO:0046872">
    <property type="term" value="F:metal ion binding"/>
    <property type="evidence" value="ECO:0007669"/>
    <property type="project" value="UniProtKB-KW"/>
</dbReference>
<dbReference type="AlphaFoldDB" id="A0A1F4U838"/>
<evidence type="ECO:0000313" key="6">
    <source>
        <dbReference type="Proteomes" id="UP000179242"/>
    </source>
</evidence>
<evidence type="ECO:0000256" key="3">
    <source>
        <dbReference type="ARBA" id="ARBA00023014"/>
    </source>
</evidence>
<dbReference type="PANTHER" id="PTHR42895">
    <property type="entry name" value="IRON-SULFUR CLUSTER-BINDING PROTEIN-RELATED"/>
    <property type="match status" value="1"/>
</dbReference>
<dbReference type="InterPro" id="IPR017896">
    <property type="entry name" value="4Fe4S_Fe-S-bd"/>
</dbReference>
<dbReference type="PANTHER" id="PTHR42895:SF1">
    <property type="entry name" value="IRON-SULFUR CLUSTER PROTEIN"/>
    <property type="match status" value="1"/>
</dbReference>
<feature type="domain" description="4Fe-4S ferredoxin-type" evidence="4">
    <location>
        <begin position="4"/>
        <end position="33"/>
    </location>
</feature>
<dbReference type="EMBL" id="MEUJ01000002">
    <property type="protein sequence ID" value="OGC41059.1"/>
    <property type="molecule type" value="Genomic_DNA"/>
</dbReference>
<dbReference type="PROSITE" id="PS51379">
    <property type="entry name" value="4FE4S_FER_2"/>
    <property type="match status" value="2"/>
</dbReference>
<dbReference type="InterPro" id="IPR017900">
    <property type="entry name" value="4Fe4S_Fe_S_CS"/>
</dbReference>
<dbReference type="Pfam" id="PF13237">
    <property type="entry name" value="Fer4_10"/>
    <property type="match status" value="1"/>
</dbReference>
<dbReference type="InterPro" id="IPR052911">
    <property type="entry name" value="Corrinoid_activation_enz"/>
</dbReference>
<evidence type="ECO:0000256" key="1">
    <source>
        <dbReference type="ARBA" id="ARBA00022723"/>
    </source>
</evidence>
<evidence type="ECO:0000259" key="4">
    <source>
        <dbReference type="PROSITE" id="PS51379"/>
    </source>
</evidence>
<dbReference type="SUPFAM" id="SSF54862">
    <property type="entry name" value="4Fe-4S ferredoxins"/>
    <property type="match status" value="1"/>
</dbReference>
<dbReference type="Proteomes" id="UP000179242">
    <property type="component" value="Unassembled WGS sequence"/>
</dbReference>
<keyword evidence="1" id="KW-0479">Metal-binding</keyword>
<sequence>MKRKIIHIDEDKCTGCGDCIPNCPEGAIQMIDGKARLISDLFCDGLGACIGTCPVGAIKIEEREAEPYNEEKTMENIIKAGPNTIKAHLEHLKDHGEEDYYKRALKVLTSKNIPVPETKKEIGNVPCGCMGSKMMDFSEEKDVCCHEEGERQSQLRQWPVQLHLVPTNAPYFQGKDVLLAADCVAYSLADFHKDYLKGKSLAIACPKLDSEQEIYIEKIKQLIDQAQINTLTVMIMEVPCCSGLLRIAELAAGQAKRKIPIKKVVVGISGKILKEEWI</sequence>
<dbReference type="GO" id="GO:0051536">
    <property type="term" value="F:iron-sulfur cluster binding"/>
    <property type="evidence" value="ECO:0007669"/>
    <property type="project" value="UniProtKB-KW"/>
</dbReference>
<organism evidence="5 6">
    <name type="scientific">candidate division WOR-1 bacterium RIFOXYC2_FULL_46_14</name>
    <dbReference type="NCBI Taxonomy" id="1802587"/>
    <lineage>
        <taxon>Bacteria</taxon>
        <taxon>Bacillati</taxon>
        <taxon>Saganbacteria</taxon>
    </lineage>
</organism>
<gene>
    <name evidence="5" type="ORF">A2438_02145</name>
</gene>
<proteinExistence type="predicted"/>
<keyword evidence="2" id="KW-0408">Iron</keyword>
<accession>A0A1F4U838</accession>
<evidence type="ECO:0000313" key="5">
    <source>
        <dbReference type="EMBL" id="OGC41059.1"/>
    </source>
</evidence>
<dbReference type="Gene3D" id="3.30.70.20">
    <property type="match status" value="1"/>
</dbReference>
<feature type="domain" description="4Fe-4S ferredoxin-type" evidence="4">
    <location>
        <begin position="34"/>
        <end position="63"/>
    </location>
</feature>
<reference evidence="5 6" key="1">
    <citation type="journal article" date="2016" name="Nat. Commun.">
        <title>Thousands of microbial genomes shed light on interconnected biogeochemical processes in an aquifer system.</title>
        <authorList>
            <person name="Anantharaman K."/>
            <person name="Brown C.T."/>
            <person name="Hug L.A."/>
            <person name="Sharon I."/>
            <person name="Castelle C.J."/>
            <person name="Probst A.J."/>
            <person name="Thomas B.C."/>
            <person name="Singh A."/>
            <person name="Wilkins M.J."/>
            <person name="Karaoz U."/>
            <person name="Brodie E.L."/>
            <person name="Williams K.H."/>
            <person name="Hubbard S.S."/>
            <person name="Banfield J.F."/>
        </authorList>
    </citation>
    <scope>NUCLEOTIDE SEQUENCE [LARGE SCALE GENOMIC DNA]</scope>
</reference>
<keyword evidence="3" id="KW-0411">Iron-sulfur</keyword>